<dbReference type="SUPFAM" id="SSF54236">
    <property type="entry name" value="Ubiquitin-like"/>
    <property type="match status" value="1"/>
</dbReference>
<evidence type="ECO:0000313" key="2">
    <source>
        <dbReference type="EMBL" id="VDN23356.1"/>
    </source>
</evidence>
<gene>
    <name evidence="2" type="ORF">GPUH_LOCUS13985</name>
</gene>
<dbReference type="OrthoDB" id="10051571at2759"/>
<dbReference type="Gene3D" id="3.10.20.90">
    <property type="entry name" value="Phosphatidylinositol 3-kinase Catalytic Subunit, Chain A, domain 1"/>
    <property type="match status" value="1"/>
</dbReference>
<evidence type="ECO:0000259" key="1">
    <source>
        <dbReference type="PROSITE" id="PS50200"/>
    </source>
</evidence>
<dbReference type="WBParaSite" id="GPUH_0001400001-mRNA-1">
    <property type="protein sequence ID" value="GPUH_0001400001-mRNA-1"/>
    <property type="gene ID" value="GPUH_0001400001"/>
</dbReference>
<accession>A0A183DZ44</accession>
<sequence length="135" mass="15278">MELRVSVDGVERSVSGITESTTCAQIIYALAHATGQKGRFVLIEKFRNTERSLAPLDRPLEMLRKWGTYSCHVTFMLKHLDDGILPETSDAANAVNGVWYYQCFPVYRSSFCCFLLLSFSKGSVKFITFRGCIFD</sequence>
<dbReference type="PROSITE" id="PS50200">
    <property type="entry name" value="RA"/>
    <property type="match status" value="1"/>
</dbReference>
<evidence type="ECO:0000313" key="4">
    <source>
        <dbReference type="WBParaSite" id="GPUH_0001400001-mRNA-1"/>
    </source>
</evidence>
<dbReference type="GO" id="GO:0007165">
    <property type="term" value="P:signal transduction"/>
    <property type="evidence" value="ECO:0007669"/>
    <property type="project" value="InterPro"/>
</dbReference>
<feature type="domain" description="Ras-associating" evidence="1">
    <location>
        <begin position="1"/>
        <end position="82"/>
    </location>
</feature>
<dbReference type="InterPro" id="IPR033593">
    <property type="entry name" value="N-RASSF"/>
</dbReference>
<dbReference type="Proteomes" id="UP000271098">
    <property type="component" value="Unassembled WGS sequence"/>
</dbReference>
<dbReference type="AlphaFoldDB" id="A0A183DZ44"/>
<dbReference type="InterPro" id="IPR000159">
    <property type="entry name" value="RA_dom"/>
</dbReference>
<dbReference type="PANTHER" id="PTHR15286:SF6">
    <property type="entry name" value="GH01133P"/>
    <property type="match status" value="1"/>
</dbReference>
<dbReference type="EMBL" id="UYRT01080773">
    <property type="protein sequence ID" value="VDN23356.1"/>
    <property type="molecule type" value="Genomic_DNA"/>
</dbReference>
<proteinExistence type="predicted"/>
<dbReference type="InterPro" id="IPR048945">
    <property type="entry name" value="RASSF8/10_RA"/>
</dbReference>
<dbReference type="Pfam" id="PF21712">
    <property type="entry name" value="RASSF8-10_RA"/>
    <property type="match status" value="1"/>
</dbReference>
<dbReference type="PANTHER" id="PTHR15286">
    <property type="entry name" value="RAS-ASSOCIATING DOMAIN CONTAINING PROTEIN"/>
    <property type="match status" value="1"/>
</dbReference>
<reference evidence="2 3" key="2">
    <citation type="submission" date="2018-11" db="EMBL/GenBank/DDBJ databases">
        <authorList>
            <consortium name="Pathogen Informatics"/>
        </authorList>
    </citation>
    <scope>NUCLEOTIDE SEQUENCE [LARGE SCALE GENOMIC DNA]</scope>
</reference>
<dbReference type="InterPro" id="IPR029071">
    <property type="entry name" value="Ubiquitin-like_domsf"/>
</dbReference>
<protein>
    <submittedName>
        <fullName evidence="4">Ras-associating domain-containing protein</fullName>
    </submittedName>
</protein>
<evidence type="ECO:0000313" key="3">
    <source>
        <dbReference type="Proteomes" id="UP000271098"/>
    </source>
</evidence>
<name>A0A183DZ44_9BILA</name>
<reference evidence="4" key="1">
    <citation type="submission" date="2016-06" db="UniProtKB">
        <authorList>
            <consortium name="WormBaseParasite"/>
        </authorList>
    </citation>
    <scope>IDENTIFICATION</scope>
</reference>
<organism evidence="4">
    <name type="scientific">Gongylonema pulchrum</name>
    <dbReference type="NCBI Taxonomy" id="637853"/>
    <lineage>
        <taxon>Eukaryota</taxon>
        <taxon>Metazoa</taxon>
        <taxon>Ecdysozoa</taxon>
        <taxon>Nematoda</taxon>
        <taxon>Chromadorea</taxon>
        <taxon>Rhabditida</taxon>
        <taxon>Spirurina</taxon>
        <taxon>Spiruromorpha</taxon>
        <taxon>Spiruroidea</taxon>
        <taxon>Gongylonematidae</taxon>
        <taxon>Gongylonema</taxon>
    </lineage>
</organism>
<keyword evidence="3" id="KW-1185">Reference proteome</keyword>